<accession>A0AAW1MDG2</accession>
<evidence type="ECO:0000256" key="1">
    <source>
        <dbReference type="SAM" id="MobiDB-lite"/>
    </source>
</evidence>
<feature type="compositionally biased region" description="Polar residues" evidence="1">
    <location>
        <begin position="79"/>
        <end position="94"/>
    </location>
</feature>
<comment type="caution">
    <text evidence="2">The sequence shown here is derived from an EMBL/GenBank/DDBJ whole genome shotgun (WGS) entry which is preliminary data.</text>
</comment>
<organism evidence="2 3">
    <name type="scientific">Popillia japonica</name>
    <name type="common">Japanese beetle</name>
    <dbReference type="NCBI Taxonomy" id="7064"/>
    <lineage>
        <taxon>Eukaryota</taxon>
        <taxon>Metazoa</taxon>
        <taxon>Ecdysozoa</taxon>
        <taxon>Arthropoda</taxon>
        <taxon>Hexapoda</taxon>
        <taxon>Insecta</taxon>
        <taxon>Pterygota</taxon>
        <taxon>Neoptera</taxon>
        <taxon>Endopterygota</taxon>
        <taxon>Coleoptera</taxon>
        <taxon>Polyphaga</taxon>
        <taxon>Scarabaeiformia</taxon>
        <taxon>Scarabaeidae</taxon>
        <taxon>Rutelinae</taxon>
        <taxon>Popillia</taxon>
    </lineage>
</organism>
<dbReference type="AlphaFoldDB" id="A0AAW1MDG2"/>
<evidence type="ECO:0000313" key="2">
    <source>
        <dbReference type="EMBL" id="KAK9743855.1"/>
    </source>
</evidence>
<feature type="compositionally biased region" description="Basic and acidic residues" evidence="1">
    <location>
        <begin position="95"/>
        <end position="115"/>
    </location>
</feature>
<name>A0AAW1MDG2_POPJA</name>
<proteinExistence type="predicted"/>
<dbReference type="Proteomes" id="UP001458880">
    <property type="component" value="Unassembled WGS sequence"/>
</dbReference>
<evidence type="ECO:0000313" key="3">
    <source>
        <dbReference type="Proteomes" id="UP001458880"/>
    </source>
</evidence>
<keyword evidence="3" id="KW-1185">Reference proteome</keyword>
<feature type="region of interest" description="Disordered" evidence="1">
    <location>
        <begin position="69"/>
        <end position="121"/>
    </location>
</feature>
<reference evidence="2 3" key="1">
    <citation type="journal article" date="2024" name="BMC Genomics">
        <title>De novo assembly and annotation of Popillia japonica's genome with initial clues to its potential as an invasive pest.</title>
        <authorList>
            <person name="Cucini C."/>
            <person name="Boschi S."/>
            <person name="Funari R."/>
            <person name="Cardaioli E."/>
            <person name="Iannotti N."/>
            <person name="Marturano G."/>
            <person name="Paoli F."/>
            <person name="Bruttini M."/>
            <person name="Carapelli A."/>
            <person name="Frati F."/>
            <person name="Nardi F."/>
        </authorList>
    </citation>
    <scope>NUCLEOTIDE SEQUENCE [LARGE SCALE GENOMIC DNA]</scope>
    <source>
        <strain evidence="2">DMR45628</strain>
    </source>
</reference>
<sequence>MTARKCITPSAFRSPTNSWRITINFCAMNVIKRIQATRALWNDQFLCHECYKEDPSDESTLEDLGYAEENTAKDADDITQGSNLEDTELTMQEYSRNDEDYVMKEDTVESGKSAEVDEIEE</sequence>
<protein>
    <submittedName>
        <fullName evidence="2">Uncharacterized protein</fullName>
    </submittedName>
</protein>
<gene>
    <name evidence="2" type="ORF">QE152_g8251</name>
</gene>
<dbReference type="EMBL" id="JASPKY010000065">
    <property type="protein sequence ID" value="KAK9743855.1"/>
    <property type="molecule type" value="Genomic_DNA"/>
</dbReference>